<proteinExistence type="predicted"/>
<dbReference type="AlphaFoldDB" id="A0A699XH68"/>
<evidence type="ECO:0000313" key="2">
    <source>
        <dbReference type="EMBL" id="GFD58503.1"/>
    </source>
</evidence>
<accession>A0A699XH68</accession>
<dbReference type="EMBL" id="BKCJ011853887">
    <property type="protein sequence ID" value="GFD58503.1"/>
    <property type="molecule type" value="Genomic_DNA"/>
</dbReference>
<feature type="compositionally biased region" description="Basic and acidic residues" evidence="1">
    <location>
        <begin position="1"/>
        <end position="15"/>
    </location>
</feature>
<reference evidence="2" key="1">
    <citation type="journal article" date="2019" name="Sci. Rep.">
        <title>Draft genome of Tanacetum cinerariifolium, the natural source of mosquito coil.</title>
        <authorList>
            <person name="Yamashiro T."/>
            <person name="Shiraishi A."/>
            <person name="Satake H."/>
            <person name="Nakayama K."/>
        </authorList>
    </citation>
    <scope>NUCLEOTIDE SEQUENCE</scope>
</reference>
<feature type="compositionally biased region" description="Acidic residues" evidence="1">
    <location>
        <begin position="44"/>
        <end position="60"/>
    </location>
</feature>
<evidence type="ECO:0000256" key="1">
    <source>
        <dbReference type="SAM" id="MobiDB-lite"/>
    </source>
</evidence>
<comment type="caution">
    <text evidence="2">The sequence shown here is derived from an EMBL/GenBank/DDBJ whole genome shotgun (WGS) entry which is preliminary data.</text>
</comment>
<sequence>KVVSEKKQKLVKETPEEPSPAKRSKVRLVGKIRKPKSPLKLVDEPSDEGVPVEEPAYNEE</sequence>
<protein>
    <submittedName>
        <fullName evidence="2">Uncharacterized protein</fullName>
    </submittedName>
</protein>
<feature type="region of interest" description="Disordered" evidence="1">
    <location>
        <begin position="1"/>
        <end position="60"/>
    </location>
</feature>
<feature type="non-terminal residue" evidence="2">
    <location>
        <position position="1"/>
    </location>
</feature>
<feature type="compositionally biased region" description="Basic residues" evidence="1">
    <location>
        <begin position="22"/>
        <end position="37"/>
    </location>
</feature>
<organism evidence="2">
    <name type="scientific">Tanacetum cinerariifolium</name>
    <name type="common">Dalmatian daisy</name>
    <name type="synonym">Chrysanthemum cinerariifolium</name>
    <dbReference type="NCBI Taxonomy" id="118510"/>
    <lineage>
        <taxon>Eukaryota</taxon>
        <taxon>Viridiplantae</taxon>
        <taxon>Streptophyta</taxon>
        <taxon>Embryophyta</taxon>
        <taxon>Tracheophyta</taxon>
        <taxon>Spermatophyta</taxon>
        <taxon>Magnoliopsida</taxon>
        <taxon>eudicotyledons</taxon>
        <taxon>Gunneridae</taxon>
        <taxon>Pentapetalae</taxon>
        <taxon>asterids</taxon>
        <taxon>campanulids</taxon>
        <taxon>Asterales</taxon>
        <taxon>Asteraceae</taxon>
        <taxon>Asteroideae</taxon>
        <taxon>Anthemideae</taxon>
        <taxon>Anthemidinae</taxon>
        <taxon>Tanacetum</taxon>
    </lineage>
</organism>
<name>A0A699XH68_TANCI</name>
<gene>
    <name evidence="2" type="ORF">Tci_930472</name>
</gene>